<dbReference type="Proteomes" id="UP001226867">
    <property type="component" value="Unassembled WGS sequence"/>
</dbReference>
<dbReference type="RefSeq" id="WP_307692058.1">
    <property type="nucleotide sequence ID" value="NZ_JAUSRO010000017.1"/>
</dbReference>
<dbReference type="Pfam" id="PF05280">
    <property type="entry name" value="FlhC"/>
    <property type="match status" value="1"/>
</dbReference>
<evidence type="ECO:0000256" key="9">
    <source>
        <dbReference type="HAMAP-Rule" id="MF_01891"/>
    </source>
</evidence>
<evidence type="ECO:0000256" key="10">
    <source>
        <dbReference type="PIRNR" id="PIRNR003159"/>
    </source>
</evidence>
<keyword evidence="11" id="KW-0969">Cilium</keyword>
<comment type="subcellular location">
    <subcellularLocation>
        <location evidence="9 10">Cytoplasm</location>
    </subcellularLocation>
</comment>
<sequence length="202" mass="22958">MSTKSVLSDAREVQLAVNLIELGARLQFMEANVGLSRERLIRLYKELRGVSPPKGLLPYSTDWYMTWLANIHSSMFYGMYQFMSKHSDEEQIHVLIKSYRLYLEQVESQGGEAVLDFTRAQMLVRFFDSDLLHQCTCTRCAGRFVTHAYDTKQDYVCVLCRPPSRAGKAKLNKSAEASDSQSMYPASATYLLDPVADSHGLH</sequence>
<accession>A0ABT9SD79</accession>
<protein>
    <recommendedName>
        <fullName evidence="9 10">Flagellar transcriptional regulator FlhC</fullName>
    </recommendedName>
</protein>
<dbReference type="InterPro" id="IPR007944">
    <property type="entry name" value="FlhC"/>
</dbReference>
<evidence type="ECO:0000256" key="2">
    <source>
        <dbReference type="ARBA" id="ARBA00022723"/>
    </source>
</evidence>
<evidence type="ECO:0000256" key="6">
    <source>
        <dbReference type="ARBA" id="ARBA00023125"/>
    </source>
</evidence>
<keyword evidence="11" id="KW-0282">Flagellum</keyword>
<comment type="subunit">
    <text evidence="9">Heterohexamer composed of two FlhC and four FlhD subunits. Each FlhC binds a FlhD dimer, forming a heterotrimer, and a hexamer assembles by dimerization of two heterotrimers.</text>
</comment>
<proteinExistence type="inferred from homology"/>
<evidence type="ECO:0000313" key="12">
    <source>
        <dbReference type="Proteomes" id="UP001226867"/>
    </source>
</evidence>
<feature type="binding site" evidence="9">
    <location>
        <position position="157"/>
    </location>
    <ligand>
        <name>Zn(2+)</name>
        <dbReference type="ChEBI" id="CHEBI:29105"/>
    </ligand>
</feature>
<keyword evidence="5 9" id="KW-0805">Transcription regulation</keyword>
<keyword evidence="11" id="KW-0966">Cell projection</keyword>
<feature type="binding site" evidence="9">
    <location>
        <position position="140"/>
    </location>
    <ligand>
        <name>Zn(2+)</name>
        <dbReference type="ChEBI" id="CHEBI:29105"/>
    </ligand>
</feature>
<dbReference type="EMBL" id="JAUSRO010000017">
    <property type="protein sequence ID" value="MDP9902310.1"/>
    <property type="molecule type" value="Genomic_DNA"/>
</dbReference>
<comment type="function">
    <text evidence="9">Functions in complex with FlhD as a master transcriptional regulator that regulates transcription of several flagellar and non-flagellar operons by binding to their promoter region. Activates expression of class 2 flagellar genes, including fliA, which is a flagellum-specific sigma factor that turns on the class 3 genes. Also regulates genes whose products function in a variety of physiological pathways.</text>
</comment>
<evidence type="ECO:0000256" key="7">
    <source>
        <dbReference type="ARBA" id="ARBA00023159"/>
    </source>
</evidence>
<comment type="cofactor">
    <cofactor evidence="9">
        <name>Zn(2+)</name>
        <dbReference type="ChEBI" id="CHEBI:29105"/>
    </cofactor>
    <text evidence="9">Binds 1 zinc ion per subunit.</text>
</comment>
<reference evidence="11 12" key="1">
    <citation type="submission" date="2023-07" db="EMBL/GenBank/DDBJ databases">
        <title>Sorghum-associated microbial communities from plants grown in Nebraska, USA.</title>
        <authorList>
            <person name="Schachtman D."/>
        </authorList>
    </citation>
    <scope>NUCLEOTIDE SEQUENCE [LARGE SCALE GENOMIC DNA]</scope>
    <source>
        <strain evidence="11 12">DS1607</strain>
    </source>
</reference>
<keyword evidence="12" id="KW-1185">Reference proteome</keyword>
<evidence type="ECO:0000313" key="11">
    <source>
        <dbReference type="EMBL" id="MDP9902310.1"/>
    </source>
</evidence>
<keyword evidence="8 9" id="KW-0804">Transcription</keyword>
<keyword evidence="7 9" id="KW-0010">Activator</keyword>
<name>A0ABT9SD79_9BURK</name>
<keyword evidence="3 9" id="KW-1005">Bacterial flagellum biogenesis</keyword>
<evidence type="ECO:0000256" key="4">
    <source>
        <dbReference type="ARBA" id="ARBA00022833"/>
    </source>
</evidence>
<keyword evidence="2 9" id="KW-0479">Metal-binding</keyword>
<comment type="caution">
    <text evidence="11">The sequence shown here is derived from an EMBL/GenBank/DDBJ whole genome shotgun (WGS) entry which is preliminary data.</text>
</comment>
<dbReference type="PIRSF" id="PIRSF003159">
    <property type="entry name" value="FlhC"/>
    <property type="match status" value="1"/>
</dbReference>
<feature type="binding site" evidence="9">
    <location>
        <position position="137"/>
    </location>
    <ligand>
        <name>Zn(2+)</name>
        <dbReference type="ChEBI" id="CHEBI:29105"/>
    </ligand>
</feature>
<keyword evidence="6 9" id="KW-0238">DNA-binding</keyword>
<dbReference type="SUPFAM" id="SSF160930">
    <property type="entry name" value="FlhC-like"/>
    <property type="match status" value="1"/>
</dbReference>
<evidence type="ECO:0000256" key="5">
    <source>
        <dbReference type="ARBA" id="ARBA00023015"/>
    </source>
</evidence>
<organism evidence="11 12">
    <name type="scientific">Variovorax ginsengisoli</name>
    <dbReference type="NCBI Taxonomy" id="363844"/>
    <lineage>
        <taxon>Bacteria</taxon>
        <taxon>Pseudomonadati</taxon>
        <taxon>Pseudomonadota</taxon>
        <taxon>Betaproteobacteria</taxon>
        <taxon>Burkholderiales</taxon>
        <taxon>Comamonadaceae</taxon>
        <taxon>Variovorax</taxon>
    </lineage>
</organism>
<gene>
    <name evidence="9" type="primary">flhC</name>
    <name evidence="11" type="ORF">J2W36_004587</name>
</gene>
<keyword evidence="1 9" id="KW-0963">Cytoplasm</keyword>
<dbReference type="NCBIfam" id="NF009365">
    <property type="entry name" value="PRK12722.1"/>
    <property type="match status" value="1"/>
</dbReference>
<feature type="binding site" evidence="9">
    <location>
        <position position="160"/>
    </location>
    <ligand>
        <name>Zn(2+)</name>
        <dbReference type="ChEBI" id="CHEBI:29105"/>
    </ligand>
</feature>
<evidence type="ECO:0000256" key="3">
    <source>
        <dbReference type="ARBA" id="ARBA00022795"/>
    </source>
</evidence>
<comment type="similarity">
    <text evidence="9 10">Belongs to the FlhC family.</text>
</comment>
<keyword evidence="4 9" id="KW-0862">Zinc</keyword>
<evidence type="ECO:0000256" key="8">
    <source>
        <dbReference type="ARBA" id="ARBA00023163"/>
    </source>
</evidence>
<dbReference type="HAMAP" id="MF_01891">
    <property type="entry name" value="FhlC"/>
    <property type="match status" value="1"/>
</dbReference>
<evidence type="ECO:0000256" key="1">
    <source>
        <dbReference type="ARBA" id="ARBA00022490"/>
    </source>
</evidence>